<evidence type="ECO:0000256" key="5">
    <source>
        <dbReference type="ARBA" id="ARBA00022723"/>
    </source>
</evidence>
<name>A0A2T2N618_CORCC</name>
<comment type="catalytic activity">
    <reaction evidence="1 13">
        <text>Preferential cleavage of bonds with hydrophobic residues in P1'. Also 3-Asn-|-Gln-4 and 8-Gly-|-Ser-9 bonds in insulin B chain.</text>
        <dbReference type="EC" id="3.4.24.39"/>
    </reaction>
</comment>
<evidence type="ECO:0000256" key="11">
    <source>
        <dbReference type="PIRSR" id="PIRSR601384-1"/>
    </source>
</evidence>
<comment type="cofactor">
    <cofactor evidence="12 13">
        <name>Zn(2+)</name>
        <dbReference type="ChEBI" id="CHEBI:29105"/>
    </cofactor>
    <text evidence="12 13">Binds 1 zinc ion per subunit.</text>
</comment>
<protein>
    <recommendedName>
        <fullName evidence="13">Neutral protease 2</fullName>
        <ecNumber evidence="13">3.4.24.39</ecNumber>
    </recommendedName>
    <alternativeName>
        <fullName evidence="13">Deuterolysin</fullName>
    </alternativeName>
</protein>
<sequence>MKFFTYLAFGIISAGVNAIPAERNPLNVTLSLIGESEVHIAIKNEGSQALRLLNKGTILDTRSPIQKASLYSHAKGTQLPFTGITVHLAVTELDADDFLQLGSGETTEITVETTDHFALAGGVYKVVAEGIIPCAAQNSTTLADGVKYQSNTILMQFNSSRVSNRRADAIIPRGRVHKSCGKSQRKLLETAFENCAYYSYHAAVAAQSGKKLKKYFNDDSKSVKQAVSSRLFAISAECNKKEKKNSLHTCLDETNFCDKKTTAYAESDRNRITYCKLYFSGKFPILAQECNQYDSVQTVVHELTHLEKVYSPATTDFAYGWNDLSKLSTKKALKNADSFAFYMSGMFYCEESFVNVLTDISHATQMLESTYFRQEGLNNSEVIY</sequence>
<dbReference type="Proteomes" id="UP000240883">
    <property type="component" value="Unassembled WGS sequence"/>
</dbReference>
<dbReference type="GO" id="GO:0005576">
    <property type="term" value="C:extracellular region"/>
    <property type="evidence" value="ECO:0007669"/>
    <property type="project" value="UniProtKB-SubCell"/>
</dbReference>
<keyword evidence="15" id="KW-1185">Reference proteome</keyword>
<dbReference type="Pfam" id="PF02102">
    <property type="entry name" value="Peptidase_M35"/>
    <property type="match status" value="1"/>
</dbReference>
<dbReference type="CDD" id="cd11008">
    <property type="entry name" value="M35_deuterolysin_like"/>
    <property type="match status" value="1"/>
</dbReference>
<dbReference type="PANTHER" id="PTHR37016">
    <property type="match status" value="1"/>
</dbReference>
<evidence type="ECO:0000256" key="7">
    <source>
        <dbReference type="ARBA" id="ARBA00022801"/>
    </source>
</evidence>
<feature type="chain" id="PRO_5015368671" description="Neutral protease 2" evidence="13">
    <location>
        <begin position="19"/>
        <end position="384"/>
    </location>
</feature>
<gene>
    <name evidence="14" type="ORF">BS50DRAFT_655616</name>
</gene>
<evidence type="ECO:0000256" key="13">
    <source>
        <dbReference type="RuleBase" id="RU361126"/>
    </source>
</evidence>
<dbReference type="AlphaFoldDB" id="A0A2T2N618"/>
<organism evidence="14 15">
    <name type="scientific">Corynespora cassiicola Philippines</name>
    <dbReference type="NCBI Taxonomy" id="1448308"/>
    <lineage>
        <taxon>Eukaryota</taxon>
        <taxon>Fungi</taxon>
        <taxon>Dikarya</taxon>
        <taxon>Ascomycota</taxon>
        <taxon>Pezizomycotina</taxon>
        <taxon>Dothideomycetes</taxon>
        <taxon>Pleosporomycetidae</taxon>
        <taxon>Pleosporales</taxon>
        <taxon>Corynesporascaceae</taxon>
        <taxon>Corynespora</taxon>
    </lineage>
</organism>
<reference evidence="14 15" key="1">
    <citation type="journal article" date="2018" name="Front. Microbiol.">
        <title>Genome-Wide Analysis of Corynespora cassiicola Leaf Fall Disease Putative Effectors.</title>
        <authorList>
            <person name="Lopez D."/>
            <person name="Ribeiro S."/>
            <person name="Label P."/>
            <person name="Fumanal B."/>
            <person name="Venisse J.S."/>
            <person name="Kohler A."/>
            <person name="de Oliveira R.R."/>
            <person name="Labutti K."/>
            <person name="Lipzen A."/>
            <person name="Lail K."/>
            <person name="Bauer D."/>
            <person name="Ohm R.A."/>
            <person name="Barry K.W."/>
            <person name="Spatafora J."/>
            <person name="Grigoriev I.V."/>
            <person name="Martin F.M."/>
            <person name="Pujade-Renaud V."/>
        </authorList>
    </citation>
    <scope>NUCLEOTIDE SEQUENCE [LARGE SCALE GENOMIC DNA]</scope>
    <source>
        <strain evidence="14 15">Philippines</strain>
    </source>
</reference>
<dbReference type="InterPro" id="IPR024079">
    <property type="entry name" value="MetalloPept_cat_dom_sf"/>
</dbReference>
<keyword evidence="3 13" id="KW-0645">Protease</keyword>
<dbReference type="InterPro" id="IPR001384">
    <property type="entry name" value="Peptidase_M35"/>
</dbReference>
<dbReference type="EC" id="3.4.24.39" evidence="13"/>
<feature type="signal peptide" evidence="13">
    <location>
        <begin position="1"/>
        <end position="18"/>
    </location>
</feature>
<dbReference type="GO" id="GO:0006508">
    <property type="term" value="P:proteolysis"/>
    <property type="evidence" value="ECO:0007669"/>
    <property type="project" value="UniProtKB-KW"/>
</dbReference>
<dbReference type="GO" id="GO:0004222">
    <property type="term" value="F:metalloendopeptidase activity"/>
    <property type="evidence" value="ECO:0007669"/>
    <property type="project" value="InterPro"/>
</dbReference>
<evidence type="ECO:0000256" key="3">
    <source>
        <dbReference type="ARBA" id="ARBA00022670"/>
    </source>
</evidence>
<feature type="binding site" evidence="12">
    <location>
        <position position="316"/>
    </location>
    <ligand>
        <name>Zn(2+)</name>
        <dbReference type="ChEBI" id="CHEBI:29105"/>
        <note>catalytic</note>
    </ligand>
</feature>
<dbReference type="EMBL" id="KZ678149">
    <property type="protein sequence ID" value="PSN60468.1"/>
    <property type="molecule type" value="Genomic_DNA"/>
</dbReference>
<evidence type="ECO:0000256" key="12">
    <source>
        <dbReference type="PIRSR" id="PIRSR601384-2"/>
    </source>
</evidence>
<evidence type="ECO:0000256" key="10">
    <source>
        <dbReference type="ARBA" id="ARBA00023145"/>
    </source>
</evidence>
<keyword evidence="13" id="KW-0964">Secreted</keyword>
<evidence type="ECO:0000256" key="4">
    <source>
        <dbReference type="ARBA" id="ARBA00022685"/>
    </source>
</evidence>
<dbReference type="Gene3D" id="2.60.40.2970">
    <property type="match status" value="1"/>
</dbReference>
<feature type="binding site" evidence="12">
    <location>
        <position position="301"/>
    </location>
    <ligand>
        <name>Zn(2+)</name>
        <dbReference type="ChEBI" id="CHEBI:29105"/>
        <note>catalytic</note>
    </ligand>
</feature>
<keyword evidence="5 12" id="KW-0479">Metal-binding</keyword>
<evidence type="ECO:0000313" key="15">
    <source>
        <dbReference type="Proteomes" id="UP000240883"/>
    </source>
</evidence>
<keyword evidence="7 13" id="KW-0378">Hydrolase</keyword>
<feature type="active site" evidence="11">
    <location>
        <position position="302"/>
    </location>
</feature>
<dbReference type="GO" id="GO:0046872">
    <property type="term" value="F:metal ion binding"/>
    <property type="evidence" value="ECO:0007669"/>
    <property type="project" value="UniProtKB-KW"/>
</dbReference>
<keyword evidence="6 13" id="KW-0732">Signal</keyword>
<keyword evidence="4 13" id="KW-0165">Cleavage on pair of basic residues</keyword>
<proteinExistence type="inferred from homology"/>
<dbReference type="PANTHER" id="PTHR37016:SF3">
    <property type="entry name" value="NEUTRAL PROTEASE 2-RELATED"/>
    <property type="match status" value="1"/>
</dbReference>
<evidence type="ECO:0000256" key="8">
    <source>
        <dbReference type="ARBA" id="ARBA00022833"/>
    </source>
</evidence>
<evidence type="ECO:0000256" key="6">
    <source>
        <dbReference type="ARBA" id="ARBA00022729"/>
    </source>
</evidence>
<dbReference type="InterPro" id="IPR050414">
    <property type="entry name" value="Fungal_M35_metalloproteases"/>
</dbReference>
<dbReference type="STRING" id="1448308.A0A2T2N618"/>
<dbReference type="PRINTS" id="PR00768">
    <property type="entry name" value="DEUTEROLYSIN"/>
</dbReference>
<evidence type="ECO:0000313" key="14">
    <source>
        <dbReference type="EMBL" id="PSN60468.1"/>
    </source>
</evidence>
<evidence type="ECO:0000256" key="9">
    <source>
        <dbReference type="ARBA" id="ARBA00023049"/>
    </source>
</evidence>
<comment type="function">
    <text evidence="13">Secreted metalloproteinase that allows assimilation of proteinaceous substrates. Shows high activities on basic nuclear substrates such as histone and protamine.</text>
</comment>
<comment type="subcellular location">
    <subcellularLocation>
        <location evidence="13">Secreted</location>
    </subcellularLocation>
</comment>
<accession>A0A2T2N618</accession>
<keyword evidence="8 12" id="KW-0862">Zinc</keyword>
<feature type="binding site" evidence="12">
    <location>
        <position position="305"/>
    </location>
    <ligand>
        <name>Zn(2+)</name>
        <dbReference type="ChEBI" id="CHEBI:29105"/>
        <note>catalytic</note>
    </ligand>
</feature>
<keyword evidence="10" id="KW-0865">Zymogen</keyword>
<dbReference type="OrthoDB" id="412874at2759"/>
<comment type="similarity">
    <text evidence="2 13">Belongs to the peptidase M35 family.</text>
</comment>
<evidence type="ECO:0000256" key="2">
    <source>
        <dbReference type="ARBA" id="ARBA00010279"/>
    </source>
</evidence>
<keyword evidence="9 13" id="KW-0482">Metalloprotease</keyword>
<evidence type="ECO:0000256" key="1">
    <source>
        <dbReference type="ARBA" id="ARBA00001187"/>
    </source>
</evidence>
<dbReference type="Gene3D" id="3.40.390.10">
    <property type="entry name" value="Collagenase (Catalytic Domain)"/>
    <property type="match status" value="1"/>
</dbReference>
<dbReference type="SUPFAM" id="SSF55486">
    <property type="entry name" value="Metalloproteases ('zincins'), catalytic domain"/>
    <property type="match status" value="1"/>
</dbReference>